<evidence type="ECO:0000256" key="3">
    <source>
        <dbReference type="ARBA" id="ARBA00022707"/>
    </source>
</evidence>
<feature type="region of interest" description="Disordered" evidence="5">
    <location>
        <begin position="311"/>
        <end position="331"/>
    </location>
</feature>
<keyword evidence="7" id="KW-1185">Reference proteome</keyword>
<sequence length="697" mass="77397">MGTASSNLVPGHDELLSRFAGSSSVATTDPFWAELLTCPSALTKLPPQDVEAATVGYCRQLVDHNKATQHFQKLLWHTLERLRGAHGAARLGQATNAVYFVHVLVKYLADELNSAQLAAFIGQPLTDPASKRPLEDAPPLVTEAVQTLLDVLGQPVAGPASYLLHLEVMNLLLVMTSTQLYTPAATAQPGAHPFTDILMEQESRAPRVLQALLQHYIARQPLPPRAPLWVPSAAAQQGVLRFVRTAAVSVLLLPVRAYTFLIRSSQPQQGESVLAETALLLLLVLVHHAPPQDSKHHNPFRRSLRRIQDADDVGDEDAAESGRANTPGEPSVSYSGLYDALGKGLVHERSVLLLYSLLHDCVNFQNYVLVRSDLETMLLPLLQMLYTASSRTPSQMYMLLIIILILSQDIAFSQNIHKIIVPAVPWYKERMLVKTSLGSLLVILLLRTAHYNLSKLKDVYLHTNTLAALANLAPHAAGLSAHAAQRLVSLFNMLARRYQRLNNQANGSIVNAADHASNEVQVYADFLRIVLEIINCIITTGLAHNPELVYALLHRQEVFEPFRTHPRFAELLENVKVMLDFFNAKVEEARLAKGWDWNVEKVLAVIKGNLRHWRPDKLRQFQELRFTYEEETSPEDFFVPYIWSLVVGNTTIPWNGHAIALFSPVGALEEGLSLDTYSDASQVGRHDSADSEITDIV</sequence>
<reference evidence="6 7" key="1">
    <citation type="journal article" date="2024" name="Nat. Commun.">
        <title>Phylogenomics reveals the evolutionary origins of lichenization in chlorophyte algae.</title>
        <authorList>
            <person name="Puginier C."/>
            <person name="Libourel C."/>
            <person name="Otte J."/>
            <person name="Skaloud P."/>
            <person name="Haon M."/>
            <person name="Grisel S."/>
            <person name="Petersen M."/>
            <person name="Berrin J.G."/>
            <person name="Delaux P.M."/>
            <person name="Dal Grande F."/>
            <person name="Keller J."/>
        </authorList>
    </citation>
    <scope>NUCLEOTIDE SEQUENCE [LARGE SCALE GENOMIC DNA]</scope>
    <source>
        <strain evidence="6 7">SAG 2043</strain>
    </source>
</reference>
<evidence type="ECO:0000256" key="5">
    <source>
        <dbReference type="SAM" id="MobiDB-lite"/>
    </source>
</evidence>
<dbReference type="GO" id="GO:0007030">
    <property type="term" value="P:Golgi organization"/>
    <property type="evidence" value="ECO:0007669"/>
    <property type="project" value="TreeGrafter"/>
</dbReference>
<evidence type="ECO:0000313" key="7">
    <source>
        <dbReference type="Proteomes" id="UP001489004"/>
    </source>
</evidence>
<dbReference type="EMBL" id="JALJOR010000005">
    <property type="protein sequence ID" value="KAK9817010.1"/>
    <property type="molecule type" value="Genomic_DNA"/>
</dbReference>
<dbReference type="Pfam" id="PF09742">
    <property type="entry name" value="Dymeclin"/>
    <property type="match status" value="1"/>
</dbReference>
<evidence type="ECO:0000256" key="2">
    <source>
        <dbReference type="ARBA" id="ARBA00015736"/>
    </source>
</evidence>
<keyword evidence="3" id="KW-0519">Myristate</keyword>
<gene>
    <name evidence="6" type="ORF">WJX72_008242</name>
</gene>
<comment type="caution">
    <text evidence="6">The sequence shown here is derived from an EMBL/GenBank/DDBJ whole genome shotgun (WGS) entry which is preliminary data.</text>
</comment>
<dbReference type="PANTHER" id="PTHR12895:SF9">
    <property type="entry name" value="DYMECLIN"/>
    <property type="match status" value="1"/>
</dbReference>
<evidence type="ECO:0000256" key="4">
    <source>
        <dbReference type="ARBA" id="ARBA00023288"/>
    </source>
</evidence>
<dbReference type="PANTHER" id="PTHR12895">
    <property type="entry name" value="DYMECLIN"/>
    <property type="match status" value="1"/>
</dbReference>
<comment type="similarity">
    <text evidence="1">Belongs to the dymeclin family.</text>
</comment>
<name>A0AAW1Q804_9CHLO</name>
<evidence type="ECO:0000313" key="6">
    <source>
        <dbReference type="EMBL" id="KAK9817010.1"/>
    </source>
</evidence>
<evidence type="ECO:0000256" key="1">
    <source>
        <dbReference type="ARBA" id="ARBA00010603"/>
    </source>
</evidence>
<dbReference type="GO" id="GO:0005794">
    <property type="term" value="C:Golgi apparatus"/>
    <property type="evidence" value="ECO:0007669"/>
    <property type="project" value="TreeGrafter"/>
</dbReference>
<dbReference type="InterPro" id="IPR019142">
    <property type="entry name" value="Dymeclin"/>
</dbReference>
<keyword evidence="4" id="KW-0449">Lipoprotein</keyword>
<dbReference type="AlphaFoldDB" id="A0AAW1Q804"/>
<protein>
    <recommendedName>
        <fullName evidence="2">Dymeclin</fullName>
    </recommendedName>
</protein>
<accession>A0AAW1Q804</accession>
<dbReference type="Proteomes" id="UP001489004">
    <property type="component" value="Unassembled WGS sequence"/>
</dbReference>
<organism evidence="6 7">
    <name type="scientific">[Myrmecia] bisecta</name>
    <dbReference type="NCBI Taxonomy" id="41462"/>
    <lineage>
        <taxon>Eukaryota</taxon>
        <taxon>Viridiplantae</taxon>
        <taxon>Chlorophyta</taxon>
        <taxon>core chlorophytes</taxon>
        <taxon>Trebouxiophyceae</taxon>
        <taxon>Trebouxiales</taxon>
        <taxon>Trebouxiaceae</taxon>
        <taxon>Myrmecia</taxon>
    </lineage>
</organism>
<proteinExistence type="inferred from homology"/>